<feature type="coiled-coil region" evidence="27">
    <location>
        <begin position="343"/>
        <end position="377"/>
    </location>
</feature>
<name>A0A8K1GUD3_9PASS</name>
<feature type="domain" description="SH3" evidence="29">
    <location>
        <begin position="210"/>
        <end position="269"/>
    </location>
</feature>
<evidence type="ECO:0000256" key="19">
    <source>
        <dbReference type="ARBA" id="ARBA00022989"/>
    </source>
</evidence>
<keyword evidence="6 25" id="KW-0728">SH3 domain</keyword>
<feature type="domain" description="C-type lectin" evidence="30">
    <location>
        <begin position="900"/>
        <end position="1015"/>
    </location>
</feature>
<evidence type="ECO:0000256" key="3">
    <source>
        <dbReference type="ARBA" id="ARBA00004496"/>
    </source>
</evidence>
<accession>A0A8K1GUD3</accession>
<evidence type="ECO:0000259" key="32">
    <source>
        <dbReference type="PROSITE" id="PS51092"/>
    </source>
</evidence>
<evidence type="ECO:0000256" key="23">
    <source>
        <dbReference type="ARBA" id="ARBA00023180"/>
    </source>
</evidence>
<dbReference type="InterPro" id="IPR018378">
    <property type="entry name" value="C-type_lectin_CS"/>
</dbReference>
<dbReference type="PROSITE" id="PS50041">
    <property type="entry name" value="C_TYPE_LECTIN_2"/>
    <property type="match status" value="8"/>
</dbReference>
<keyword evidence="12 28" id="KW-0812">Transmembrane</keyword>
<dbReference type="InterPro" id="IPR003903">
    <property type="entry name" value="UIM_dom"/>
</dbReference>
<dbReference type="InterPro" id="IPR047528">
    <property type="entry name" value="VHS_STAM1"/>
</dbReference>
<evidence type="ECO:0000256" key="4">
    <source>
        <dbReference type="ARBA" id="ARBA00004530"/>
    </source>
</evidence>
<feature type="domain" description="C-type lectin" evidence="30">
    <location>
        <begin position="619"/>
        <end position="730"/>
    </location>
</feature>
<dbReference type="PRINTS" id="PR00013">
    <property type="entry name" value="FNTYPEII"/>
</dbReference>
<dbReference type="GO" id="GO:0035091">
    <property type="term" value="F:phosphatidylinositol binding"/>
    <property type="evidence" value="ECO:0007669"/>
    <property type="project" value="InterPro"/>
</dbReference>
<feature type="domain" description="C-type lectin" evidence="30">
    <location>
        <begin position="1044"/>
        <end position="1166"/>
    </location>
</feature>
<keyword evidence="19 28" id="KW-1133">Transmembrane helix</keyword>
<dbReference type="FunFam" id="3.10.100.10:FF:000016">
    <property type="entry name" value="macrophage mannose receptor 1"/>
    <property type="match status" value="1"/>
</dbReference>
<dbReference type="InterPro" id="IPR016187">
    <property type="entry name" value="CTDL_fold"/>
</dbReference>
<evidence type="ECO:0000256" key="12">
    <source>
        <dbReference type="ARBA" id="ARBA00022692"/>
    </source>
</evidence>
<dbReference type="FunFam" id="3.10.100.10:FF:000030">
    <property type="entry name" value="Mannose receptor C-type 1"/>
    <property type="match status" value="1"/>
</dbReference>
<evidence type="ECO:0000256" key="5">
    <source>
        <dbReference type="ARBA" id="ARBA00009666"/>
    </source>
</evidence>
<dbReference type="SMART" id="SM00288">
    <property type="entry name" value="VHS"/>
    <property type="match status" value="1"/>
</dbReference>
<dbReference type="GO" id="GO:0043130">
    <property type="term" value="F:ubiquitin binding"/>
    <property type="evidence" value="ECO:0007669"/>
    <property type="project" value="InterPro"/>
</dbReference>
<evidence type="ECO:0000256" key="8">
    <source>
        <dbReference type="ARBA" id="ARBA00022475"/>
    </source>
</evidence>
<feature type="domain" description="C-type lectin" evidence="30">
    <location>
        <begin position="1339"/>
        <end position="1468"/>
    </location>
</feature>
<feature type="disulfide bond" evidence="26">
    <location>
        <begin position="572"/>
        <end position="599"/>
    </location>
</feature>
<keyword evidence="7" id="KW-0813">Transport</keyword>
<evidence type="ECO:0000256" key="24">
    <source>
        <dbReference type="ARBA" id="ARBA00071860"/>
    </source>
</evidence>
<feature type="domain" description="C-type lectin" evidence="30">
    <location>
        <begin position="758"/>
        <end position="875"/>
    </location>
</feature>
<evidence type="ECO:0000256" key="2">
    <source>
        <dbReference type="ARBA" id="ARBA00004469"/>
    </source>
</evidence>
<feature type="disulfide bond" evidence="26">
    <location>
        <begin position="558"/>
        <end position="584"/>
    </location>
</feature>
<gene>
    <name evidence="33" type="ORF">HGM15179_002178</name>
</gene>
<keyword evidence="11" id="KW-0254">Endocytosis</keyword>
<comment type="caution">
    <text evidence="33">The sequence shown here is derived from an EMBL/GenBank/DDBJ whole genome shotgun (WGS) entry which is preliminary data.</text>
</comment>
<keyword evidence="34" id="KW-1185">Reference proteome</keyword>
<dbReference type="CDD" id="cd21389">
    <property type="entry name" value="GAT_STAM1"/>
    <property type="match status" value="1"/>
</dbReference>
<dbReference type="Gene3D" id="1.20.5.1940">
    <property type="match status" value="1"/>
</dbReference>
<reference evidence="33" key="1">
    <citation type="submission" date="2019-04" db="EMBL/GenBank/DDBJ databases">
        <title>Genome assembly of Zosterops borbonicus 15179.</title>
        <authorList>
            <person name="Leroy T."/>
            <person name="Anselmetti Y."/>
            <person name="Tilak M.-K."/>
            <person name="Nabholz B."/>
        </authorList>
    </citation>
    <scope>NUCLEOTIDE SEQUENCE</scope>
    <source>
        <strain evidence="33">HGM_15179</strain>
        <tissue evidence="33">Muscle</tissue>
    </source>
</reference>
<dbReference type="InterPro" id="IPR047492">
    <property type="entry name" value="GAT_STAM1"/>
</dbReference>
<dbReference type="Proteomes" id="UP000796761">
    <property type="component" value="Unassembled WGS sequence"/>
</dbReference>
<dbReference type="InterPro" id="IPR000562">
    <property type="entry name" value="FN_type2_dom"/>
</dbReference>
<dbReference type="PANTHER" id="PTHR22803">
    <property type="entry name" value="MANNOSE, PHOSPHOLIPASE, LECTIN RECEPTOR RELATED"/>
    <property type="match status" value="1"/>
</dbReference>
<evidence type="ECO:0000256" key="15">
    <source>
        <dbReference type="ARBA" id="ARBA00022737"/>
    </source>
</evidence>
<dbReference type="SUPFAM" id="SSF50370">
    <property type="entry name" value="Ricin B-like lectins"/>
    <property type="match status" value="1"/>
</dbReference>
<keyword evidence="18" id="KW-0653">Protein transport</keyword>
<evidence type="ECO:0000256" key="14">
    <source>
        <dbReference type="ARBA" id="ARBA00022734"/>
    </source>
</evidence>
<dbReference type="Gene3D" id="1.25.40.90">
    <property type="match status" value="1"/>
</dbReference>
<dbReference type="PROSITE" id="PS50330">
    <property type="entry name" value="UIM"/>
    <property type="match status" value="1"/>
</dbReference>
<dbReference type="InterPro" id="IPR000772">
    <property type="entry name" value="Ricin_B_lectin"/>
</dbReference>
<dbReference type="InterPro" id="IPR008942">
    <property type="entry name" value="ENTH_VHS"/>
</dbReference>
<dbReference type="CDD" id="cd00037">
    <property type="entry name" value="CLECT"/>
    <property type="match status" value="8"/>
</dbReference>
<dbReference type="Pfam" id="PF00018">
    <property type="entry name" value="SH3_1"/>
    <property type="match status" value="1"/>
</dbReference>
<dbReference type="FunFam" id="3.10.100.10:FF:000027">
    <property type="entry name" value="Mannose receptor, C type 1"/>
    <property type="match status" value="1"/>
</dbReference>
<dbReference type="InterPro" id="IPR036943">
    <property type="entry name" value="FN_type2_sf"/>
</dbReference>
<evidence type="ECO:0000256" key="26">
    <source>
        <dbReference type="PROSITE-ProRule" id="PRU00479"/>
    </source>
</evidence>
<keyword evidence="20 28" id="KW-0472">Membrane</keyword>
<dbReference type="FunFam" id="3.10.100.10:FF:000025">
    <property type="entry name" value="Mannose receptor C-type 1"/>
    <property type="match status" value="1"/>
</dbReference>
<keyword evidence="14" id="KW-0430">Lectin</keyword>
<evidence type="ECO:0000256" key="28">
    <source>
        <dbReference type="SAM" id="Phobius"/>
    </source>
</evidence>
<keyword evidence="8" id="KW-1003">Cell membrane</keyword>
<protein>
    <recommendedName>
        <fullName evidence="24">Macrophage mannose receptor 1</fullName>
    </recommendedName>
</protein>
<dbReference type="PROSITE" id="PS00023">
    <property type="entry name" value="FN2_1"/>
    <property type="match status" value="1"/>
</dbReference>
<dbReference type="SUPFAM" id="SSF50044">
    <property type="entry name" value="SH3-domain"/>
    <property type="match status" value="1"/>
</dbReference>
<dbReference type="SMART" id="SM00034">
    <property type="entry name" value="CLECT"/>
    <property type="match status" value="8"/>
</dbReference>
<dbReference type="InterPro" id="IPR002014">
    <property type="entry name" value="VHS_dom"/>
</dbReference>
<dbReference type="InterPro" id="IPR016186">
    <property type="entry name" value="C-type_lectin-like/link_sf"/>
</dbReference>
<keyword evidence="17" id="KW-0106">Calcium</keyword>
<sequence>MPLFATNPFDQDVEKATSEMNTAEDWGLILDICDKVGQSRTGPKDCLRSIMKRVNHKDPHVAMQALTLLGACVSNCGKIFHLEVCSRDFASEVSNVLNKGHPKVCEKLKALMVEWTDEFKNDPQLSLISAMIKNLKEQGVTFPAIGSQAAEQAKASPALVAKDPGTVATKKEEEDLAKAIELSLKEQRQQQTTLSSLYPSTSSLLTNHKHEGRKVRAIYDFEAAEDNELTFKAGELITILDDSDPNWWKGETHQGIGLFPSNFVTADLSAEPEMMKAEKKTVQFSDEVQVETIEPEPEPVYIDEDKMDQLLQMLQSADPSDDQPDLPELLHLEAMCHQMGPLIDEKLEDIDRKHSELSELNVKAMEALSLYNKLMNEDPMYSMYAKLQNQQYYMQSSGVSGSQVYPGQTQDTSIFLIYNEDHKRCVLAQSPNSVTTAPCVQENESQKFRWVSDHQLMSIAFKLCLGVPSKKDWVPVTLYPCDKASELQRWECRNETLFAIQGEDLFFNYGNKQERNIMLYKGSGLWSRWKVYGTTDHLCSRGYEDTYTVKGNDNGAPCVFPFKFGGKWYADCTDAGRSDGWFWCGTTSDFDIDKKYGFCPTKFASNNLWKTDPLTNVQYQINSEAALKWHQARKSCQQQKAELLSITELHEQTYLTGLTGTLSSALWFGLNSLNFNSGWQWVGGAPFRYLNWVPGQPSPEPGKICGALNPGKGAKWENWECDKKLGYICKRGNATLDSFIIPKETNVPIRCPDQWMSYAGHCYIIHRDPKIWKDALTSCRKEDGDLASIHNVEEFSFVISQLGYQPSDELWIGLNDLKVQMYFEWSDGTPVTYTKWLRGEPTHANNRQEDCVIMKGKDGFWADHSCEKKIGYICKRKPMPDAPTEEETIDMGCQRGWKRHGFYCYFIGNTFVTFSQANQTCGRHQAFLATVEDRYEQAYLTSLVGLRTERYFWIGLSDIEEKGTFKWANGESVLFTHWNSEMPGRKPGCVAMRTGIAGGLWDVIKCEEKAKFICKVWAEGVTLPPVPTTTPIPRCPEGWDSSNRISFCFKPFSRAEHKKTWLESQEFCRSIGGDLASINGKEEQFVIWRSIANNGYYDQNFWMGLYYLNPDDGFAWSDGSPVRYANWGFGEPNNYQGIELCTEISGDSSMLWNDRHCDYMYGWICQIRKGESVKPEPTESPVPEYRTTEDGWIIHEDKQYYFSTENAPMEAGREFCKKNFGDLSVIESESERKFLWRYILKHGKEDAYFIGLQLSIDQRTSWMDGTPVNYLAWAPHEPNFANNDENCVVMYKNLGFWNDINCGYPNPYICERHNNSINSTVPPTTFSTPRGCRPAWLSFRNKCYKIFGSTEEERVTWHAARTACMNLGGNLASIPNEQVQAFLTFHLKDFATETWIGLNDINHEMRFLWTDGTGVYFTNWAKGFPSGHMDLYAYSGQADCVAMKNKPVKEAGKWADQSCDNSRGYICQINADSEFLPSTTSSPSNIIRYGNSSYLFIHTKMTWEDAQKNCRQNQFDLSSVLDPYSHSFLWLKILKYGVPVWIGLNSNVTNGHYEWIDNWRMKYTKWAEGEPKQKIGCVYLDITGVWKTGFCNESYFSVCKKSDVQAPTEPPQLPGKCPESEGHRSWIPFRGHCYYIESSSSRNWAQASLECLRLGASLVSVEDSAEASFLTYNLEPLEGKTSTFWTGMYRNVDGQWLWLDGTAVNFVNWNVGEPSSQQNEHCVEMYADSGYWNNFYCTTYKGYICKKAKIPATEMPLTSEMPPAEIPTMAMTKDEKASTLNHSKTGVIIIVGVIILIGSGLGGYFFYKRRKNCLPTSDSFENNLYFNGDAVPGISDTKDLVTNIEQNEHATL</sequence>
<evidence type="ECO:0000256" key="18">
    <source>
        <dbReference type="ARBA" id="ARBA00022927"/>
    </source>
</evidence>
<dbReference type="InterPro" id="IPR035992">
    <property type="entry name" value="Ricin_B-like_lectins"/>
</dbReference>
<evidence type="ECO:0000256" key="20">
    <source>
        <dbReference type="ARBA" id="ARBA00023136"/>
    </source>
</evidence>
<keyword evidence="22" id="KW-0675">Receptor</keyword>
<evidence type="ECO:0000313" key="33">
    <source>
        <dbReference type="EMBL" id="TRZ24957.1"/>
    </source>
</evidence>
<dbReference type="OrthoDB" id="6356110at2759"/>
<dbReference type="SUPFAM" id="SSF56436">
    <property type="entry name" value="C-type lectin-like"/>
    <property type="match status" value="8"/>
</dbReference>
<evidence type="ECO:0000259" key="30">
    <source>
        <dbReference type="PROSITE" id="PS50041"/>
    </source>
</evidence>
<feature type="domain" description="C-type lectin" evidence="30">
    <location>
        <begin position="1629"/>
        <end position="1746"/>
    </location>
</feature>
<evidence type="ECO:0000256" key="9">
    <source>
        <dbReference type="ARBA" id="ARBA00022490"/>
    </source>
</evidence>
<proteinExistence type="inferred from homology"/>
<evidence type="ECO:0000259" key="31">
    <source>
        <dbReference type="PROSITE" id="PS50179"/>
    </source>
</evidence>
<dbReference type="GO" id="GO:0015031">
    <property type="term" value="P:protein transport"/>
    <property type="evidence" value="ECO:0007669"/>
    <property type="project" value="UniProtKB-KW"/>
</dbReference>
<dbReference type="PROSITE" id="PS00615">
    <property type="entry name" value="C_TYPE_LECTIN_1"/>
    <property type="match status" value="5"/>
</dbReference>
<dbReference type="FunFam" id="3.10.100.10:FF:000023">
    <property type="entry name" value="Macrophage mannose receptor 1"/>
    <property type="match status" value="1"/>
</dbReference>
<feature type="transmembrane region" description="Helical" evidence="28">
    <location>
        <begin position="1786"/>
        <end position="1807"/>
    </location>
</feature>
<dbReference type="SMART" id="SM00059">
    <property type="entry name" value="FN2"/>
    <property type="match status" value="1"/>
</dbReference>
<organism evidence="33 34">
    <name type="scientific">Zosterops borbonicus</name>
    <dbReference type="NCBI Taxonomy" id="364589"/>
    <lineage>
        <taxon>Eukaryota</taxon>
        <taxon>Metazoa</taxon>
        <taxon>Chordata</taxon>
        <taxon>Craniata</taxon>
        <taxon>Vertebrata</taxon>
        <taxon>Euteleostomi</taxon>
        <taxon>Archelosauria</taxon>
        <taxon>Archosauria</taxon>
        <taxon>Dinosauria</taxon>
        <taxon>Saurischia</taxon>
        <taxon>Theropoda</taxon>
        <taxon>Coelurosauria</taxon>
        <taxon>Aves</taxon>
        <taxon>Neognathae</taxon>
        <taxon>Neoaves</taxon>
        <taxon>Telluraves</taxon>
        <taxon>Australaves</taxon>
        <taxon>Passeriformes</taxon>
        <taxon>Sylvioidea</taxon>
        <taxon>Zosteropidae</taxon>
        <taxon>Zosterops</taxon>
    </lineage>
</organism>
<dbReference type="GO" id="GO:0031012">
    <property type="term" value="C:extracellular matrix"/>
    <property type="evidence" value="ECO:0007669"/>
    <property type="project" value="UniProtKB-ARBA"/>
</dbReference>
<dbReference type="PROSITE" id="PS50231">
    <property type="entry name" value="RICIN_B_LECTIN"/>
    <property type="match status" value="1"/>
</dbReference>
<keyword evidence="27" id="KW-0175">Coiled coil</keyword>
<evidence type="ECO:0000256" key="13">
    <source>
        <dbReference type="ARBA" id="ARBA00022729"/>
    </source>
</evidence>
<dbReference type="CDD" id="cd00062">
    <property type="entry name" value="FN2"/>
    <property type="match status" value="1"/>
</dbReference>
<keyword evidence="15" id="KW-0677">Repeat</keyword>
<dbReference type="InterPro" id="IPR050111">
    <property type="entry name" value="C-type_lectin/snaclec_domain"/>
</dbReference>
<feature type="domain" description="VHS" evidence="31">
    <location>
        <begin position="16"/>
        <end position="143"/>
    </location>
</feature>
<evidence type="ECO:0000256" key="27">
    <source>
        <dbReference type="SAM" id="Coils"/>
    </source>
</evidence>
<dbReference type="FunFam" id="3.10.100.10:FF:000031">
    <property type="entry name" value="macrophage mannose receptor 1"/>
    <property type="match status" value="1"/>
</dbReference>
<keyword evidence="23" id="KW-0325">Glycoprotein</keyword>
<dbReference type="PROSITE" id="PS51092">
    <property type="entry name" value="FN2_2"/>
    <property type="match status" value="1"/>
</dbReference>
<dbReference type="EMBL" id="SWJQ01000036">
    <property type="protein sequence ID" value="TRZ24957.1"/>
    <property type="molecule type" value="Genomic_DNA"/>
</dbReference>
<dbReference type="InterPro" id="IPR035657">
    <property type="entry name" value="STAM1_SH3"/>
</dbReference>
<dbReference type="FunFam" id="2.30.30.40:FF:000086">
    <property type="entry name" value="signal transducing adapter molecule 2"/>
    <property type="match status" value="1"/>
</dbReference>
<dbReference type="CDD" id="cd11964">
    <property type="entry name" value="SH3_STAM1"/>
    <property type="match status" value="1"/>
</dbReference>
<comment type="similarity">
    <text evidence="5">Belongs to the STAM family.</text>
</comment>
<evidence type="ECO:0000256" key="11">
    <source>
        <dbReference type="ARBA" id="ARBA00022583"/>
    </source>
</evidence>
<dbReference type="GO" id="GO:0031901">
    <property type="term" value="C:early endosome membrane"/>
    <property type="evidence" value="ECO:0007669"/>
    <property type="project" value="UniProtKB-SubCell"/>
</dbReference>
<evidence type="ECO:0000256" key="17">
    <source>
        <dbReference type="ARBA" id="ARBA00022837"/>
    </source>
</evidence>
<dbReference type="Gene3D" id="2.30.30.40">
    <property type="entry name" value="SH3 Domains"/>
    <property type="match status" value="1"/>
</dbReference>
<evidence type="ECO:0000313" key="34">
    <source>
        <dbReference type="Proteomes" id="UP000796761"/>
    </source>
</evidence>
<dbReference type="FunFam" id="3.10.100.10:FF:000022">
    <property type="entry name" value="Mannose receptor C-type 1"/>
    <property type="match status" value="1"/>
</dbReference>
<dbReference type="PRINTS" id="PR00452">
    <property type="entry name" value="SH3DOMAIN"/>
</dbReference>
<dbReference type="InterPro" id="IPR001452">
    <property type="entry name" value="SH3_domain"/>
</dbReference>
<feature type="domain" description="Fibronectin type-II" evidence="32">
    <location>
        <begin position="553"/>
        <end position="601"/>
    </location>
</feature>
<evidence type="ECO:0000256" key="16">
    <source>
        <dbReference type="ARBA" id="ARBA00022753"/>
    </source>
</evidence>
<dbReference type="Gene3D" id="2.80.10.50">
    <property type="match status" value="1"/>
</dbReference>
<evidence type="ECO:0000256" key="7">
    <source>
        <dbReference type="ARBA" id="ARBA00022448"/>
    </source>
</evidence>
<dbReference type="SMART" id="SM00326">
    <property type="entry name" value="SH3"/>
    <property type="match status" value="1"/>
</dbReference>
<comment type="subcellular location">
    <subcellularLocation>
        <location evidence="1">Cell membrane</location>
        <topology evidence="1">Single-pass type I membrane protein</topology>
    </subcellularLocation>
    <subcellularLocation>
        <location evidence="3">Cytoplasm</location>
    </subcellularLocation>
    <subcellularLocation>
        <location evidence="2">Early endosome membrane</location>
        <topology evidence="2">Peripheral membrane protein</topology>
        <orientation evidence="2">Cytoplasmic side</orientation>
    </subcellularLocation>
    <subcellularLocation>
        <location evidence="4">Endosome membrane</location>
        <topology evidence="4">Single-pass type I membrane protein</topology>
    </subcellularLocation>
</comment>
<dbReference type="Pfam" id="PF00040">
    <property type="entry name" value="fn2"/>
    <property type="match status" value="1"/>
</dbReference>
<dbReference type="GO" id="GO:0005886">
    <property type="term" value="C:plasma membrane"/>
    <property type="evidence" value="ECO:0007669"/>
    <property type="project" value="UniProtKB-SubCell"/>
</dbReference>
<dbReference type="Pfam" id="PF00059">
    <property type="entry name" value="Lectin_C"/>
    <property type="match status" value="8"/>
</dbReference>
<evidence type="ECO:0000256" key="1">
    <source>
        <dbReference type="ARBA" id="ARBA00004251"/>
    </source>
</evidence>
<dbReference type="SMART" id="SM00458">
    <property type="entry name" value="RICIN"/>
    <property type="match status" value="1"/>
</dbReference>
<feature type="domain" description="C-type lectin" evidence="30">
    <location>
        <begin position="1195"/>
        <end position="1311"/>
    </location>
</feature>
<dbReference type="GO" id="GO:0006897">
    <property type="term" value="P:endocytosis"/>
    <property type="evidence" value="ECO:0007669"/>
    <property type="project" value="UniProtKB-KW"/>
</dbReference>
<evidence type="ECO:0000256" key="21">
    <source>
        <dbReference type="ARBA" id="ARBA00023157"/>
    </source>
</evidence>
<dbReference type="FunFam" id="1.20.5.1940:FF:000002">
    <property type="entry name" value="Signal transducing adapter molecule 1"/>
    <property type="match status" value="1"/>
</dbReference>
<evidence type="ECO:0000256" key="22">
    <source>
        <dbReference type="ARBA" id="ARBA00023170"/>
    </source>
</evidence>
<evidence type="ECO:0000259" key="29">
    <source>
        <dbReference type="PROSITE" id="PS50002"/>
    </source>
</evidence>
<dbReference type="PROSITE" id="PS50002">
    <property type="entry name" value="SH3"/>
    <property type="match status" value="1"/>
</dbReference>
<evidence type="ECO:0000256" key="6">
    <source>
        <dbReference type="ARBA" id="ARBA00022443"/>
    </source>
</evidence>
<dbReference type="InterPro" id="IPR036028">
    <property type="entry name" value="SH3-like_dom_sf"/>
</dbReference>
<dbReference type="Gene3D" id="2.10.10.10">
    <property type="entry name" value="Fibronectin, type II, collagen-binding"/>
    <property type="match status" value="1"/>
</dbReference>
<dbReference type="FunFam" id="2.80.10.50:FF:000032">
    <property type="entry name" value="macrophage mannose receptor 1"/>
    <property type="match status" value="1"/>
</dbReference>
<feature type="domain" description="C-type lectin" evidence="30">
    <location>
        <begin position="1489"/>
        <end position="1600"/>
    </location>
</feature>
<dbReference type="Gene3D" id="3.10.100.10">
    <property type="entry name" value="Mannose-Binding Protein A, subunit A"/>
    <property type="match status" value="8"/>
</dbReference>
<keyword evidence="16" id="KW-0967">Endosome</keyword>
<dbReference type="SUPFAM" id="SSF48464">
    <property type="entry name" value="ENTH/VHS domain"/>
    <property type="match status" value="1"/>
</dbReference>
<dbReference type="CDD" id="cd23407">
    <property type="entry name" value="beta-trefoil_Ricin_MRC1"/>
    <property type="match status" value="1"/>
</dbReference>
<dbReference type="GO" id="GO:0005537">
    <property type="term" value="F:D-mannose binding"/>
    <property type="evidence" value="ECO:0007669"/>
    <property type="project" value="UniProtKB-ARBA"/>
</dbReference>
<keyword evidence="9" id="KW-0963">Cytoplasm</keyword>
<dbReference type="PRINTS" id="PR01504">
    <property type="entry name" value="PNCREATITSAP"/>
</dbReference>
<dbReference type="FunFam" id="2.10.10.10:FF:000001">
    <property type="entry name" value="Fibronectin 1a isoform 1"/>
    <property type="match status" value="1"/>
</dbReference>
<dbReference type="Pfam" id="PF00790">
    <property type="entry name" value="VHS"/>
    <property type="match status" value="1"/>
</dbReference>
<evidence type="ECO:0000256" key="10">
    <source>
        <dbReference type="ARBA" id="ARBA00022553"/>
    </source>
</evidence>
<dbReference type="FunFam" id="3.10.100.10:FF:000014">
    <property type="entry name" value="Macrophage mannose receptor 1"/>
    <property type="match status" value="1"/>
</dbReference>
<keyword evidence="13" id="KW-0732">Signal</keyword>
<dbReference type="Pfam" id="PF24562">
    <property type="entry name" value="CysR_MRC2_N"/>
    <property type="match status" value="1"/>
</dbReference>
<dbReference type="FunFam" id="1.25.40.90:FF:000009">
    <property type="entry name" value="Putative signal transducing adapter molecule 1"/>
    <property type="match status" value="1"/>
</dbReference>
<dbReference type="CDD" id="cd17000">
    <property type="entry name" value="VHS_STAM1"/>
    <property type="match status" value="1"/>
</dbReference>
<dbReference type="PROSITE" id="PS50179">
    <property type="entry name" value="VHS"/>
    <property type="match status" value="1"/>
</dbReference>
<keyword evidence="10" id="KW-0597">Phosphoprotein</keyword>
<evidence type="ECO:0000256" key="25">
    <source>
        <dbReference type="PROSITE-ProRule" id="PRU00192"/>
    </source>
</evidence>
<keyword evidence="21 26" id="KW-1015">Disulfide bond</keyword>
<dbReference type="InterPro" id="IPR001304">
    <property type="entry name" value="C-type_lectin-like"/>
</dbReference>